<dbReference type="Gene3D" id="1.10.630.10">
    <property type="entry name" value="Cytochrome P450"/>
    <property type="match status" value="1"/>
</dbReference>
<keyword evidence="6 9" id="KW-0408">Iron</keyword>
<comment type="function">
    <text evidence="8">Cytochromes P450 are a group of heme-thiolate monooxygenases. They oxidize a variety of structurally unrelated compounds, including steroids, fatty acids, and xenobiotics.</text>
</comment>
<dbReference type="PRINTS" id="PR00463">
    <property type="entry name" value="EP450I"/>
</dbReference>
<evidence type="ECO:0000256" key="10">
    <source>
        <dbReference type="RuleBase" id="RU000461"/>
    </source>
</evidence>
<evidence type="ECO:0000256" key="6">
    <source>
        <dbReference type="ARBA" id="ARBA00023004"/>
    </source>
</evidence>
<evidence type="ECO:0000313" key="12">
    <source>
        <dbReference type="Proteomes" id="UP000694845"/>
    </source>
</evidence>
<keyword evidence="12" id="KW-1185">Reference proteome</keyword>
<dbReference type="PRINTS" id="PR00385">
    <property type="entry name" value="P450"/>
</dbReference>
<keyword evidence="7 10" id="KW-0503">Monooxygenase</keyword>
<feature type="binding site" description="axial binding residue" evidence="9">
    <location>
        <position position="602"/>
    </location>
    <ligand>
        <name>heme</name>
        <dbReference type="ChEBI" id="CHEBI:30413"/>
    </ligand>
    <ligandPart>
        <name>Fe</name>
        <dbReference type="ChEBI" id="CHEBI:18248"/>
    </ligandPart>
</feature>
<dbReference type="InterPro" id="IPR017972">
    <property type="entry name" value="Cyt_P450_CS"/>
</dbReference>
<dbReference type="KEGG" id="aplc:110990002"/>
<dbReference type="OMA" id="HMARERC"/>
<dbReference type="SUPFAM" id="SSF48264">
    <property type="entry name" value="Cytochrome P450"/>
    <property type="match status" value="1"/>
</dbReference>
<dbReference type="GO" id="GO:0008395">
    <property type="term" value="F:steroid hydroxylase activity"/>
    <property type="evidence" value="ECO:0007669"/>
    <property type="project" value="TreeGrafter"/>
</dbReference>
<proteinExistence type="inferred from homology"/>
<evidence type="ECO:0000313" key="13">
    <source>
        <dbReference type="RefSeq" id="XP_022110444.1"/>
    </source>
</evidence>
<dbReference type="GeneID" id="110990002"/>
<dbReference type="AlphaFoldDB" id="A0A8B7ZYE8"/>
<dbReference type="InterPro" id="IPR036396">
    <property type="entry name" value="Cyt_P450_sf"/>
</dbReference>
<evidence type="ECO:0000256" key="1">
    <source>
        <dbReference type="ARBA" id="ARBA00001971"/>
    </source>
</evidence>
<comment type="cofactor">
    <cofactor evidence="1 9">
        <name>heme</name>
        <dbReference type="ChEBI" id="CHEBI:30413"/>
    </cofactor>
</comment>
<evidence type="ECO:0000256" key="9">
    <source>
        <dbReference type="PIRSR" id="PIRSR602401-1"/>
    </source>
</evidence>
<dbReference type="PANTHER" id="PTHR24302:SF15">
    <property type="entry name" value="FATTY-ACID PEROXYGENASE"/>
    <property type="match status" value="1"/>
</dbReference>
<dbReference type="InterPro" id="IPR050705">
    <property type="entry name" value="Cytochrome_P450_3A"/>
</dbReference>
<evidence type="ECO:0000256" key="2">
    <source>
        <dbReference type="ARBA" id="ARBA00010617"/>
    </source>
</evidence>
<sequence>MADSSTGSSSRRTSSVAPSDDTSDVQENCGVTVMQPSNGVGCRKWDKKHFCFYCDVPQAKLPRNLQLCHRGEREVVEIACELNASLQQVLSPMNRDDVALVVKNDTLIVELAKREYMKLGHDVDQHGYIRNRAVHDISGFREDKQLYDVLSLALKIGHSIKKCALLKGSALEYGQKHKAERVEEFLQVTNSLNVHTAQISRSLHKGNNNFGEECVRKYGKVVGIYKLRSPLLYVSDIGIVKKVLVTDFSKFPNHWDIPALGFPLDKALTYMKGQRWKDARAIVTASFTANKLKQMVDIFNDICDPLLENIENAHLQNKPIDAKKVFLSFVLQNIVAITLGLDVSCQKNLDHPFVRRIQRAFNPTLFTLIPILFPPLGPLFELMGANIIPNESVEFFKKVIHQSLEGGDMIQQCGGKGHNKYTAMIEEIYKYTDLPDTLPPPEQTGKPKRLTYKEFLGGSVLAFAANNEATSTILTCTAYQLALSPEVQDKLIEEIDRIAPTPADIKYDTMNKMKYMETVIYECFRLYPPVVSTDRECLETVTYGKYTLPKGLVIHIPAYSVQHDEDVWPDPEKFHPERFSPENKASIEPVAWLPFGGGPRTCVAVKFITLLIKVFLTRVLQKYRFETCPETPIPLKMKKMTMLEPQDVYVRVVPKEHR</sequence>
<feature type="compositionally biased region" description="Low complexity" evidence="11">
    <location>
        <begin position="1"/>
        <end position="15"/>
    </location>
</feature>
<keyword evidence="5 10" id="KW-0560">Oxidoreductase</keyword>
<evidence type="ECO:0000256" key="5">
    <source>
        <dbReference type="ARBA" id="ARBA00023002"/>
    </source>
</evidence>
<dbReference type="RefSeq" id="XP_022110444.1">
    <property type="nucleotide sequence ID" value="XM_022254752.1"/>
</dbReference>
<dbReference type="PROSITE" id="PS00086">
    <property type="entry name" value="CYTOCHROME_P450"/>
    <property type="match status" value="1"/>
</dbReference>
<dbReference type="FunFam" id="1.10.630.10:FF:000182">
    <property type="entry name" value="Cytochrome P450 3A4"/>
    <property type="match status" value="1"/>
</dbReference>
<organism evidence="12 13">
    <name type="scientific">Acanthaster planci</name>
    <name type="common">Crown-of-thorns starfish</name>
    <dbReference type="NCBI Taxonomy" id="133434"/>
    <lineage>
        <taxon>Eukaryota</taxon>
        <taxon>Metazoa</taxon>
        <taxon>Echinodermata</taxon>
        <taxon>Eleutherozoa</taxon>
        <taxon>Asterozoa</taxon>
        <taxon>Asteroidea</taxon>
        <taxon>Valvatacea</taxon>
        <taxon>Valvatida</taxon>
        <taxon>Acanthasteridae</taxon>
        <taxon>Acanthaster</taxon>
    </lineage>
</organism>
<dbReference type="InterPro" id="IPR001128">
    <property type="entry name" value="Cyt_P450"/>
</dbReference>
<dbReference type="Pfam" id="PF00067">
    <property type="entry name" value="p450"/>
    <property type="match status" value="1"/>
</dbReference>
<feature type="region of interest" description="Disordered" evidence="11">
    <location>
        <begin position="1"/>
        <end position="27"/>
    </location>
</feature>
<gene>
    <name evidence="13" type="primary">LOC110990002</name>
</gene>
<dbReference type="PANTHER" id="PTHR24302">
    <property type="entry name" value="CYTOCHROME P450 FAMILY 3"/>
    <property type="match status" value="1"/>
</dbReference>
<dbReference type="InterPro" id="IPR002401">
    <property type="entry name" value="Cyt_P450_E_grp-I"/>
</dbReference>
<dbReference type="GO" id="GO:0016705">
    <property type="term" value="F:oxidoreductase activity, acting on paired donors, with incorporation or reduction of molecular oxygen"/>
    <property type="evidence" value="ECO:0007669"/>
    <property type="project" value="InterPro"/>
</dbReference>
<evidence type="ECO:0000256" key="7">
    <source>
        <dbReference type="ARBA" id="ARBA00023033"/>
    </source>
</evidence>
<protein>
    <submittedName>
        <fullName evidence="13">Cytochrome P450 3A2-like</fullName>
    </submittedName>
</protein>
<accession>A0A8B7ZYE8</accession>
<dbReference type="GO" id="GO:0020037">
    <property type="term" value="F:heme binding"/>
    <property type="evidence" value="ECO:0007669"/>
    <property type="project" value="InterPro"/>
</dbReference>
<evidence type="ECO:0000256" key="8">
    <source>
        <dbReference type="ARBA" id="ARBA00043906"/>
    </source>
</evidence>
<dbReference type="CDD" id="cd11055">
    <property type="entry name" value="CYP3A-like"/>
    <property type="match status" value="1"/>
</dbReference>
<evidence type="ECO:0000256" key="11">
    <source>
        <dbReference type="SAM" id="MobiDB-lite"/>
    </source>
</evidence>
<dbReference type="Proteomes" id="UP000694845">
    <property type="component" value="Unplaced"/>
</dbReference>
<keyword evidence="3 9" id="KW-0349">Heme</keyword>
<reference evidence="13" key="1">
    <citation type="submission" date="2025-08" db="UniProtKB">
        <authorList>
            <consortium name="RefSeq"/>
        </authorList>
    </citation>
    <scope>IDENTIFICATION</scope>
</reference>
<evidence type="ECO:0000256" key="4">
    <source>
        <dbReference type="ARBA" id="ARBA00022723"/>
    </source>
</evidence>
<keyword evidence="4 9" id="KW-0479">Metal-binding</keyword>
<evidence type="ECO:0000256" key="3">
    <source>
        <dbReference type="ARBA" id="ARBA00022617"/>
    </source>
</evidence>
<comment type="similarity">
    <text evidence="2 10">Belongs to the cytochrome P450 family.</text>
</comment>
<name>A0A8B7ZYE8_ACAPL</name>
<dbReference type="OrthoDB" id="2789670at2759"/>
<dbReference type="GO" id="GO:0005506">
    <property type="term" value="F:iron ion binding"/>
    <property type="evidence" value="ECO:0007669"/>
    <property type="project" value="InterPro"/>
</dbReference>